<dbReference type="AlphaFoldDB" id="H3NQ24"/>
<comment type="similarity">
    <text evidence="2">Belongs to the DapA family.</text>
</comment>
<dbReference type="OrthoDB" id="9782828at2"/>
<accession>H3NQ24</accession>
<dbReference type="HOGENOM" id="CLU_049343_6_0_9"/>
<dbReference type="SMART" id="SM01130">
    <property type="entry name" value="DHDPS"/>
    <property type="match status" value="1"/>
</dbReference>
<dbReference type="PRINTS" id="PR00146">
    <property type="entry name" value="DHPICSNTHASE"/>
</dbReference>
<name>H3NQ24_9FIRM</name>
<dbReference type="PATRIC" id="fig|883114.3.peg.1427"/>
<evidence type="ECO:0000256" key="4">
    <source>
        <dbReference type="PIRSR" id="PIRSR001365-2"/>
    </source>
</evidence>
<evidence type="ECO:0000256" key="2">
    <source>
        <dbReference type="PIRNR" id="PIRNR001365"/>
    </source>
</evidence>
<feature type="active site" description="Schiff-base intermediate with substrate" evidence="3">
    <location>
        <position position="166"/>
    </location>
</feature>
<dbReference type="EMBL" id="AGEI01000025">
    <property type="protein sequence ID" value="EHR32704.1"/>
    <property type="molecule type" value="Genomic_DNA"/>
</dbReference>
<proteinExistence type="inferred from homology"/>
<dbReference type="eggNOG" id="COG0329">
    <property type="taxonomic scope" value="Bacteria"/>
</dbReference>
<feature type="binding site" evidence="4">
    <location>
        <position position="208"/>
    </location>
    <ligand>
        <name>pyruvate</name>
        <dbReference type="ChEBI" id="CHEBI:15361"/>
    </ligand>
</feature>
<evidence type="ECO:0000256" key="3">
    <source>
        <dbReference type="PIRSR" id="PIRSR001365-1"/>
    </source>
</evidence>
<dbReference type="InterPro" id="IPR002220">
    <property type="entry name" value="DapA-like"/>
</dbReference>
<reference evidence="5 6" key="1">
    <citation type="submission" date="2012-01" db="EMBL/GenBank/DDBJ databases">
        <title>The Genome Sequence of Helcococcus kunzii ATCC 51366.</title>
        <authorList>
            <consortium name="The Broad Institute Genome Sequencing Platform"/>
            <person name="Earl A."/>
            <person name="Ward D."/>
            <person name="Feldgarden M."/>
            <person name="Gevers D."/>
            <person name="Huys G."/>
            <person name="Young S.K."/>
            <person name="Zeng Q."/>
            <person name="Gargeya S."/>
            <person name="Fitzgerald M."/>
            <person name="Haas B."/>
            <person name="Abouelleil A."/>
            <person name="Alvarado L."/>
            <person name="Arachchi H.M."/>
            <person name="Berlin A."/>
            <person name="Chapman S.B."/>
            <person name="Gearin G."/>
            <person name="Goldberg J."/>
            <person name="Griggs A."/>
            <person name="Gujja S."/>
            <person name="Hansen M."/>
            <person name="Heiman D."/>
            <person name="Howarth C."/>
            <person name="Larimer J."/>
            <person name="Lui A."/>
            <person name="MacDonald P.J.P."/>
            <person name="McCowen C."/>
            <person name="Montmayeur A."/>
            <person name="Murphy C."/>
            <person name="Neiman D."/>
            <person name="Pearson M."/>
            <person name="Priest M."/>
            <person name="Roberts A."/>
            <person name="Saif S."/>
            <person name="Shea T."/>
            <person name="Sisk P."/>
            <person name="Stolte C."/>
            <person name="Sykes S."/>
            <person name="Wortman J."/>
            <person name="Nusbaum C."/>
            <person name="Birren B."/>
        </authorList>
    </citation>
    <scope>NUCLEOTIDE SEQUENCE [LARGE SCALE GENOMIC DNA]</scope>
    <source>
        <strain evidence="5 6">ATCC 51366</strain>
    </source>
</reference>
<evidence type="ECO:0000313" key="6">
    <source>
        <dbReference type="Proteomes" id="UP000004191"/>
    </source>
</evidence>
<comment type="caution">
    <text evidence="5">The sequence shown here is derived from an EMBL/GenBank/DDBJ whole genome shotgun (WGS) entry which is preliminary data.</text>
</comment>
<dbReference type="GO" id="GO:0008747">
    <property type="term" value="F:N-acetylneuraminate lyase activity"/>
    <property type="evidence" value="ECO:0007669"/>
    <property type="project" value="TreeGrafter"/>
</dbReference>
<dbReference type="InterPro" id="IPR013785">
    <property type="entry name" value="Aldolase_TIM"/>
</dbReference>
<gene>
    <name evidence="5" type="ORF">HMPREF9709_01435</name>
</gene>
<evidence type="ECO:0000256" key="1">
    <source>
        <dbReference type="ARBA" id="ARBA00023239"/>
    </source>
</evidence>
<dbReference type="Gene3D" id="3.20.20.70">
    <property type="entry name" value="Aldolase class I"/>
    <property type="match status" value="1"/>
</dbReference>
<dbReference type="GO" id="GO:0005829">
    <property type="term" value="C:cytosol"/>
    <property type="evidence" value="ECO:0007669"/>
    <property type="project" value="TreeGrafter"/>
</dbReference>
<evidence type="ECO:0000313" key="5">
    <source>
        <dbReference type="EMBL" id="EHR32704.1"/>
    </source>
</evidence>
<keyword evidence="6" id="KW-1185">Reference proteome</keyword>
<dbReference type="CDD" id="cd00408">
    <property type="entry name" value="DHDPS-like"/>
    <property type="match status" value="1"/>
</dbReference>
<dbReference type="GeneID" id="96999394"/>
<keyword evidence="1 2" id="KW-0456">Lyase</keyword>
<dbReference type="PANTHER" id="PTHR42849:SF1">
    <property type="entry name" value="N-ACETYLNEURAMINATE LYASE"/>
    <property type="match status" value="1"/>
</dbReference>
<dbReference type="STRING" id="883114.HMPREF9709_01435"/>
<protein>
    <submittedName>
        <fullName evidence="5">N-acetylneuraminate lyase</fullName>
    </submittedName>
</protein>
<dbReference type="PANTHER" id="PTHR42849">
    <property type="entry name" value="N-ACETYLNEURAMINATE LYASE"/>
    <property type="match status" value="1"/>
</dbReference>
<feature type="active site" description="Proton donor/acceptor" evidence="3">
    <location>
        <position position="140"/>
    </location>
</feature>
<dbReference type="NCBIfam" id="NF003164">
    <property type="entry name" value="PRK04147.1"/>
    <property type="match status" value="1"/>
</dbReference>
<feature type="binding site" evidence="4">
    <location>
        <position position="52"/>
    </location>
    <ligand>
        <name>pyruvate</name>
        <dbReference type="ChEBI" id="CHEBI:15361"/>
    </ligand>
</feature>
<dbReference type="PIRSF" id="PIRSF001365">
    <property type="entry name" value="DHDPS"/>
    <property type="match status" value="1"/>
</dbReference>
<organism evidence="5 6">
    <name type="scientific">Helcococcus kunzii ATCC 51366</name>
    <dbReference type="NCBI Taxonomy" id="883114"/>
    <lineage>
        <taxon>Bacteria</taxon>
        <taxon>Bacillati</taxon>
        <taxon>Bacillota</taxon>
        <taxon>Tissierellia</taxon>
        <taxon>Tissierellales</taxon>
        <taxon>Peptoniphilaceae</taxon>
        <taxon>Helcococcus</taxon>
    </lineage>
</organism>
<dbReference type="Pfam" id="PF00701">
    <property type="entry name" value="DHDPS"/>
    <property type="match status" value="1"/>
</dbReference>
<dbReference type="RefSeq" id="WP_005398950.1">
    <property type="nucleotide sequence ID" value="NZ_JH601088.1"/>
</dbReference>
<dbReference type="GO" id="GO:0019262">
    <property type="term" value="P:N-acetylneuraminate catabolic process"/>
    <property type="evidence" value="ECO:0007669"/>
    <property type="project" value="TreeGrafter"/>
</dbReference>
<sequence>MEKFTIEDFKGVIPAMLTPFTKDEEIDEAGIRDLTEYLLSFNIGGLYLTGSTGETFLMNEEERKKVLEIVMDQVAGRVPVVAHIGTLSTKAAIELAKHAESLGVAGISSVPPFYWRHSEEAIINYYKDIVESVDLPMIVYNIPLAGLMSVDTIKKLAELKNVCGVKFTSTTLFEITQIKDATPEGFMIFGGADELASSNLAIGVDGIIGSFYNLIPDLFIQIRENVKNGNQAKAEELQRYAVRIIMDVLKHGSMVGAMKSILRKAGIEAGYSRRPFLNFEDERQKEVVNSLLSIENIKDLDLELIKRLK</sequence>
<dbReference type="Proteomes" id="UP000004191">
    <property type="component" value="Unassembled WGS sequence"/>
</dbReference>
<dbReference type="SUPFAM" id="SSF51569">
    <property type="entry name" value="Aldolase"/>
    <property type="match status" value="1"/>
</dbReference>